<name>A0A3A2ZFN0_9EURO</name>
<dbReference type="PANTHER" id="PTHR15696">
    <property type="entry name" value="SMG-7 SUPPRESSOR WITH MORPHOLOGICAL EFFECT ON GENITALIA PROTEIN 7"/>
    <property type="match status" value="1"/>
</dbReference>
<feature type="region of interest" description="Disordered" evidence="1">
    <location>
        <begin position="121"/>
        <end position="243"/>
    </location>
</feature>
<sequence length="803" mass="90801">MNRLDDVTHRKYTMNDSFKCDQKSDPFNCDSRKKRGLPAVSSHDGIDPDSPRRSFRRYFSDDVTTTRSISTNPANHSASPVLSIETCYSKGTESSETLSLQSTSSASGGTPRYIAAALRRSPRARRQAARYRRNCSGNGPGRPVIRPNPGSGVAKPALDPVGGVVSPRKTSCRRGNEHSRSLSDPIAISSPVSNDTTRLVQLNTQHQNPISELENKRNSTEVSGHEEQSVGETHSVAGGTKSPEHFQSLETYYTYTSIEERWNDEVHAILGGLAMMEAKCAEICKTLSESQEEISHQKWENISGLHRTLLSEHHDFYVAYHHPVASSIVMGLAERYQVPARMWNIGIFGLLRLQSTRHPDSLEHMLTFIYHCYSLLTLLLETAPKFERIWIECLGDLARFRMALEVADSPEYDLWSGISRYWYNKAADRSAENGRIQHHLAVLSRRDIVQRLFFYTKALVSVQAFPEAKGSILLLFNSPHGSSKPNQDQVAKAFVGVHGQLFTRGATDEALMLAGHFLSNLEIYIGRMGAAFRLQGVYIMSSNFAAIFEYGQADALFPAEFSKPTEPTDPHNPIVSSHAAERRTPECRLESVESYLLASMNTPHRSQVVFSSSFTFQTFTVVLDQIGNKNVYPTVHITLAFIWCLASTLDTIRYIEAFVPWSNLAIFLNTLIRDDTDFRVIESECFPLPEGRNQVPEDFCIRGLSWSRNYYPPDFFKQNPEEDDGRWVEMPSLNVSRAYRCLWLGVRIAEFNRWLAYDSASRMFSATPFALELEKLSRKYNLFSNYMNKALKATEFDEEMDNV</sequence>
<evidence type="ECO:0000313" key="3">
    <source>
        <dbReference type="Proteomes" id="UP000266188"/>
    </source>
</evidence>
<dbReference type="GO" id="GO:0070034">
    <property type="term" value="F:telomerase RNA binding"/>
    <property type="evidence" value="ECO:0007669"/>
    <property type="project" value="TreeGrafter"/>
</dbReference>
<comment type="caution">
    <text evidence="2">The sequence shown here is derived from an EMBL/GenBank/DDBJ whole genome shotgun (WGS) entry which is preliminary data.</text>
</comment>
<dbReference type="GO" id="GO:0005697">
    <property type="term" value="C:telomerase holoenzyme complex"/>
    <property type="evidence" value="ECO:0007669"/>
    <property type="project" value="TreeGrafter"/>
</dbReference>
<dbReference type="Gene3D" id="1.25.40.10">
    <property type="entry name" value="Tetratricopeptide repeat domain"/>
    <property type="match status" value="1"/>
</dbReference>
<dbReference type="AlphaFoldDB" id="A0A3A2ZFN0"/>
<organism evidence="2 3">
    <name type="scientific">Aspergillus sclerotialis</name>
    <dbReference type="NCBI Taxonomy" id="2070753"/>
    <lineage>
        <taxon>Eukaryota</taxon>
        <taxon>Fungi</taxon>
        <taxon>Dikarya</taxon>
        <taxon>Ascomycota</taxon>
        <taxon>Pezizomycotina</taxon>
        <taxon>Eurotiomycetes</taxon>
        <taxon>Eurotiomycetidae</taxon>
        <taxon>Eurotiales</taxon>
        <taxon>Aspergillaceae</taxon>
        <taxon>Aspergillus</taxon>
        <taxon>Aspergillus subgen. Polypaecilum</taxon>
    </lineage>
</organism>
<reference evidence="3" key="1">
    <citation type="submission" date="2017-02" db="EMBL/GenBank/DDBJ databases">
        <authorList>
            <person name="Tafer H."/>
            <person name="Lopandic K."/>
        </authorList>
    </citation>
    <scope>NUCLEOTIDE SEQUENCE [LARGE SCALE GENOMIC DNA]</scope>
    <source>
        <strain evidence="3">CBS 366.77</strain>
    </source>
</reference>
<dbReference type="SUPFAM" id="SSF48452">
    <property type="entry name" value="TPR-like"/>
    <property type="match status" value="1"/>
</dbReference>
<dbReference type="EMBL" id="MVGC01000192">
    <property type="protein sequence ID" value="RJE21989.1"/>
    <property type="molecule type" value="Genomic_DNA"/>
</dbReference>
<accession>A0A3A2ZFN0</accession>
<dbReference type="FunFam" id="1.25.40.10:FF:000202">
    <property type="entry name" value="Unplaced genomic scaffold supercont1.7, whole genome shotgun sequence"/>
    <property type="match status" value="1"/>
</dbReference>
<evidence type="ECO:0000256" key="1">
    <source>
        <dbReference type="SAM" id="MobiDB-lite"/>
    </source>
</evidence>
<dbReference type="InterPro" id="IPR045153">
    <property type="entry name" value="Est1/Ebs1-like"/>
</dbReference>
<dbReference type="STRING" id="2070753.A0A3A2ZFN0"/>
<feature type="region of interest" description="Disordered" evidence="1">
    <location>
        <begin position="23"/>
        <end position="54"/>
    </location>
</feature>
<feature type="compositionally biased region" description="Basic residues" evidence="1">
    <location>
        <begin position="121"/>
        <end position="133"/>
    </location>
</feature>
<dbReference type="OrthoDB" id="2017974at2759"/>
<dbReference type="PANTHER" id="PTHR15696:SF0">
    <property type="entry name" value="TELOMERASE-BINDING PROTEIN EST1A"/>
    <property type="match status" value="1"/>
</dbReference>
<protein>
    <submittedName>
        <fullName evidence="2">Uncharacterized protein</fullName>
    </submittedName>
</protein>
<dbReference type="InterPro" id="IPR011990">
    <property type="entry name" value="TPR-like_helical_dom_sf"/>
</dbReference>
<dbReference type="GO" id="GO:0042162">
    <property type="term" value="F:telomeric DNA binding"/>
    <property type="evidence" value="ECO:0007669"/>
    <property type="project" value="TreeGrafter"/>
</dbReference>
<evidence type="ECO:0000313" key="2">
    <source>
        <dbReference type="EMBL" id="RJE21989.1"/>
    </source>
</evidence>
<dbReference type="GO" id="GO:0000184">
    <property type="term" value="P:nuclear-transcribed mRNA catabolic process, nonsense-mediated decay"/>
    <property type="evidence" value="ECO:0007669"/>
    <property type="project" value="TreeGrafter"/>
</dbReference>
<proteinExistence type="predicted"/>
<keyword evidence="3" id="KW-1185">Reference proteome</keyword>
<feature type="compositionally biased region" description="Basic and acidic residues" evidence="1">
    <location>
        <begin position="213"/>
        <end position="228"/>
    </location>
</feature>
<dbReference type="Proteomes" id="UP000266188">
    <property type="component" value="Unassembled WGS sequence"/>
</dbReference>
<feature type="compositionally biased region" description="Polar residues" evidence="1">
    <location>
        <begin position="190"/>
        <end position="210"/>
    </location>
</feature>
<gene>
    <name evidence="2" type="ORF">PHISCL_05654</name>
</gene>